<dbReference type="InterPro" id="IPR045087">
    <property type="entry name" value="Cu-oxidase_fam"/>
</dbReference>
<dbReference type="InterPro" id="IPR008972">
    <property type="entry name" value="Cupredoxin"/>
</dbReference>
<comment type="similarity">
    <text evidence="1">Belongs to the multicopper oxidase family.</text>
</comment>
<dbReference type="AlphaFoldDB" id="A0A146FWP2"/>
<dbReference type="Pfam" id="PF07732">
    <property type="entry name" value="Cu-oxidase_3"/>
    <property type="match status" value="1"/>
</dbReference>
<keyword evidence="4" id="KW-0186">Copper</keyword>
<dbReference type="GO" id="GO:0005507">
    <property type="term" value="F:copper ion binding"/>
    <property type="evidence" value="ECO:0007669"/>
    <property type="project" value="InterPro"/>
</dbReference>
<keyword evidence="3" id="KW-0560">Oxidoreductase</keyword>
<evidence type="ECO:0000313" key="7">
    <source>
        <dbReference type="Proteomes" id="UP000075230"/>
    </source>
</evidence>
<dbReference type="Proteomes" id="UP000075230">
    <property type="component" value="Unassembled WGS sequence"/>
</dbReference>
<dbReference type="PANTHER" id="PTHR11709:SF71">
    <property type="entry name" value="OXIDOREDUCTASE TPCJ"/>
    <property type="match status" value="1"/>
</dbReference>
<dbReference type="EMBL" id="BCWF01000032">
    <property type="protein sequence ID" value="GAT30130.1"/>
    <property type="molecule type" value="Genomic_DNA"/>
</dbReference>
<reference evidence="6 7" key="1">
    <citation type="journal article" date="2016" name="DNA Res.">
        <title>Genome sequence of Aspergillus luchuensis NBRC 4314.</title>
        <authorList>
            <person name="Yamada O."/>
            <person name="Machida M."/>
            <person name="Hosoyama A."/>
            <person name="Goto M."/>
            <person name="Takahashi T."/>
            <person name="Futagami T."/>
            <person name="Yamagata Y."/>
            <person name="Takeuchi M."/>
            <person name="Kobayashi T."/>
            <person name="Koike H."/>
            <person name="Abe K."/>
            <person name="Asai K."/>
            <person name="Arita M."/>
            <person name="Fujita N."/>
            <person name="Fukuda K."/>
            <person name="Higa K."/>
            <person name="Horikawa H."/>
            <person name="Ishikawa T."/>
            <person name="Jinno K."/>
            <person name="Kato Y."/>
            <person name="Kirimura K."/>
            <person name="Mizutani O."/>
            <person name="Nakasone K."/>
            <person name="Sano M."/>
            <person name="Shiraishi Y."/>
            <person name="Tsukahara M."/>
            <person name="Gomi K."/>
        </authorList>
    </citation>
    <scope>NUCLEOTIDE SEQUENCE [LARGE SCALE GENOMIC DNA]</scope>
    <source>
        <strain evidence="6 7">RIB 2604</strain>
    </source>
</reference>
<dbReference type="SUPFAM" id="SSF49503">
    <property type="entry name" value="Cupredoxins"/>
    <property type="match status" value="2"/>
</dbReference>
<evidence type="ECO:0000256" key="4">
    <source>
        <dbReference type="ARBA" id="ARBA00023008"/>
    </source>
</evidence>
<evidence type="ECO:0000259" key="5">
    <source>
        <dbReference type="Pfam" id="PF07732"/>
    </source>
</evidence>
<evidence type="ECO:0000256" key="3">
    <source>
        <dbReference type="ARBA" id="ARBA00023002"/>
    </source>
</evidence>
<sequence length="419" mass="47717">MAQGQSSGFTESGELEPDGVKKEAGKYFDGKYPGRRIGVHVKNSLPYNGTAIHMHGIRMFETGFSDGVPGVTQCPIAKNDTYTYEFTATQYGTTWYHSHYSLQYTDGLLGPLTIYGPASVVDYDDALEPLMLADRIHQGAFGRWTWVTVENHNPPIPMDTILINDHAGLGQRYHVIVEADAIDECRNYWIRTQPATGCHNFNFEPNERQGIFVYNEDNHDDPISTPYVPPYNGDCRDEEHKVLRPVVEWQVPPPTPDQLRKVQSPWMVLKQDNFTMPPEEGHDGTNDPKWSAWQIHDDPAWVNYKDLTINHLNGSHTWPANAALFEIRRNESNWAYMVIDGAHQPKESGTPLGEKTVPAAHPILEDREKFQEIMKRKNADNQTAEDRKNNGCKNWATWYDNKANRWENGTGRFQDDSGV</sequence>
<comment type="caution">
    <text evidence="6">The sequence shown here is derived from an EMBL/GenBank/DDBJ whole genome shotgun (WGS) entry which is preliminary data.</text>
</comment>
<gene>
    <name evidence="6" type="ORF">RIB2604_03301020</name>
</gene>
<keyword evidence="2" id="KW-0479">Metal-binding</keyword>
<dbReference type="Gene3D" id="2.60.40.420">
    <property type="entry name" value="Cupredoxins - blue copper proteins"/>
    <property type="match status" value="2"/>
</dbReference>
<dbReference type="InterPro" id="IPR011707">
    <property type="entry name" value="Cu-oxidase-like_N"/>
</dbReference>
<evidence type="ECO:0000256" key="1">
    <source>
        <dbReference type="ARBA" id="ARBA00010609"/>
    </source>
</evidence>
<accession>A0A146FWP2</accession>
<dbReference type="VEuPathDB" id="FungiDB:ASPFODRAFT_34067"/>
<dbReference type="VEuPathDB" id="FungiDB:ASPFODRAFT_122242"/>
<name>A0A146FWP2_ASPKA</name>
<evidence type="ECO:0000256" key="2">
    <source>
        <dbReference type="ARBA" id="ARBA00022723"/>
    </source>
</evidence>
<protein>
    <submittedName>
        <fullName evidence="6">Multicopper oxidase</fullName>
    </submittedName>
</protein>
<reference evidence="7" key="2">
    <citation type="submission" date="2016-02" db="EMBL/GenBank/DDBJ databases">
        <title>Genome sequencing of Aspergillus luchuensis NBRC 4314.</title>
        <authorList>
            <person name="Yamada O."/>
        </authorList>
    </citation>
    <scope>NUCLEOTIDE SEQUENCE [LARGE SCALE GENOMIC DNA]</scope>
    <source>
        <strain evidence="7">RIB 2604</strain>
    </source>
</reference>
<evidence type="ECO:0000313" key="6">
    <source>
        <dbReference type="EMBL" id="GAT30130.1"/>
    </source>
</evidence>
<dbReference type="GO" id="GO:0016491">
    <property type="term" value="F:oxidoreductase activity"/>
    <property type="evidence" value="ECO:0007669"/>
    <property type="project" value="UniProtKB-KW"/>
</dbReference>
<dbReference type="PANTHER" id="PTHR11709">
    <property type="entry name" value="MULTI-COPPER OXIDASE"/>
    <property type="match status" value="1"/>
</dbReference>
<feature type="domain" description="Plastocyanin-like" evidence="5">
    <location>
        <begin position="34"/>
        <end position="117"/>
    </location>
</feature>
<proteinExistence type="inferred from homology"/>
<organism evidence="6 7">
    <name type="scientific">Aspergillus kawachii</name>
    <name type="common">White koji mold</name>
    <name type="synonym">Aspergillus awamori var. kawachi</name>
    <dbReference type="NCBI Taxonomy" id="1069201"/>
    <lineage>
        <taxon>Eukaryota</taxon>
        <taxon>Fungi</taxon>
        <taxon>Dikarya</taxon>
        <taxon>Ascomycota</taxon>
        <taxon>Pezizomycotina</taxon>
        <taxon>Eurotiomycetes</taxon>
        <taxon>Eurotiomycetidae</taxon>
        <taxon>Eurotiales</taxon>
        <taxon>Aspergillaceae</taxon>
        <taxon>Aspergillus</taxon>
        <taxon>Aspergillus subgen. Circumdati</taxon>
    </lineage>
</organism>